<evidence type="ECO:0008006" key="4">
    <source>
        <dbReference type="Google" id="ProtNLM"/>
    </source>
</evidence>
<name>A0A9Q3W4P8_9GAMM</name>
<feature type="region of interest" description="Disordered" evidence="1">
    <location>
        <begin position="1"/>
        <end position="49"/>
    </location>
</feature>
<feature type="compositionally biased region" description="Low complexity" evidence="1">
    <location>
        <begin position="34"/>
        <end position="45"/>
    </location>
</feature>
<accession>A0A9Q3W4P8</accession>
<feature type="region of interest" description="Disordered" evidence="1">
    <location>
        <begin position="330"/>
        <end position="406"/>
    </location>
</feature>
<dbReference type="AlphaFoldDB" id="A0A9Q3W4P8"/>
<protein>
    <recommendedName>
        <fullName evidence="4">Integrating conjugative element, PFGI_1 class, ParB family protein</fullName>
    </recommendedName>
</protein>
<evidence type="ECO:0000313" key="3">
    <source>
        <dbReference type="Proteomes" id="UP001107961"/>
    </source>
</evidence>
<feature type="compositionally biased region" description="Basic and acidic residues" evidence="1">
    <location>
        <begin position="20"/>
        <end position="30"/>
    </location>
</feature>
<organism evidence="2 3">
    <name type="scientific">Alloalcanivorax xenomutans</name>
    <dbReference type="NCBI Taxonomy" id="1094342"/>
    <lineage>
        <taxon>Bacteria</taxon>
        <taxon>Pseudomonadati</taxon>
        <taxon>Pseudomonadota</taxon>
        <taxon>Gammaproteobacteria</taxon>
        <taxon>Oceanospirillales</taxon>
        <taxon>Alcanivoracaceae</taxon>
        <taxon>Alloalcanivorax</taxon>
    </lineage>
</organism>
<dbReference type="EMBL" id="JAJVKT010000012">
    <property type="protein sequence ID" value="MCE7509186.1"/>
    <property type="molecule type" value="Genomic_DNA"/>
</dbReference>
<dbReference type="RefSeq" id="WP_163126771.1">
    <property type="nucleotide sequence ID" value="NZ_JAJVKT010000012.1"/>
</dbReference>
<feature type="compositionally biased region" description="Low complexity" evidence="1">
    <location>
        <begin position="384"/>
        <end position="406"/>
    </location>
</feature>
<gene>
    <name evidence="2" type="ORF">LZG35_11110</name>
</gene>
<sequence>MSKKRPSSEQVASLIATPLFRRDQRNRENGDGVATPSTAPITSTPMRMDVDQIRRYDHDPRRNRNSKYAEIKASILAAGDQEDPLESPLVVTKRPGDPDPRYMVSAGGNTRLCILQELWKETGNERFKQTWVIFKPWDSECRTLLSHLKENDLRGDLIFIDRALAIRNVRDLIQEELEKDSLSQRELVEELKQRGYQVGKTTLVWYDYAVDVLYSLIPAALDSGMGRPQVERLRGLHNAFRDVCQAFGLGEDVEGLFAAVVSRNDQIDIDLDQIRRDLESEISVSADCDIGRASLALGAALDGGEILVPDNDTEDDLDFLDATAGSGSLDDYGYAGNAGEAPTQENSDDTERDDGHALLSFGVDDDLPGQAPTTTSQDEDRVPVTETPSSSSVSITSSSPTEESAATDLADLRAQAWDLAAAIAADANLSEPLSLPESGFGFAVLPEPADGHAACVWWQLANLAGQHPNQTALADHLPPDWVNHVPTFNPFHLASELYLRWSDTQWHVFTKLVALVRSIHSVTEGEPWIS</sequence>
<dbReference type="InterPro" id="IPR022304">
    <property type="entry name" value="ICE_PFGI_1_ParB"/>
</dbReference>
<dbReference type="NCBIfam" id="TIGR03764">
    <property type="entry name" value="ICE_PFGI_1_parB"/>
    <property type="match status" value="1"/>
</dbReference>
<evidence type="ECO:0000256" key="1">
    <source>
        <dbReference type="SAM" id="MobiDB-lite"/>
    </source>
</evidence>
<proteinExistence type="predicted"/>
<comment type="caution">
    <text evidence="2">The sequence shown here is derived from an EMBL/GenBank/DDBJ whole genome shotgun (WGS) entry which is preliminary data.</text>
</comment>
<evidence type="ECO:0000313" key="2">
    <source>
        <dbReference type="EMBL" id="MCE7509186.1"/>
    </source>
</evidence>
<keyword evidence="3" id="KW-1185">Reference proteome</keyword>
<dbReference type="Proteomes" id="UP001107961">
    <property type="component" value="Unassembled WGS sequence"/>
</dbReference>
<reference evidence="2" key="1">
    <citation type="submission" date="2022-01" db="EMBL/GenBank/DDBJ databases">
        <authorList>
            <person name="Karlyshev A.V."/>
            <person name="Jaspars M."/>
        </authorList>
    </citation>
    <scope>NUCLEOTIDE SEQUENCE</scope>
    <source>
        <strain evidence="2">AGSA3-2</strain>
    </source>
</reference>